<evidence type="ECO:0000256" key="2">
    <source>
        <dbReference type="SAM" id="Coils"/>
    </source>
</evidence>
<evidence type="ECO:0000313" key="5">
    <source>
        <dbReference type="Proteomes" id="UP001152755"/>
    </source>
</evidence>
<feature type="transmembrane region" description="Helical" evidence="3">
    <location>
        <begin position="25"/>
        <end position="43"/>
    </location>
</feature>
<feature type="coiled-coil region" evidence="2">
    <location>
        <begin position="67"/>
        <end position="94"/>
    </location>
</feature>
<keyword evidence="3" id="KW-1133">Transmembrane helix</keyword>
<evidence type="ECO:0000313" key="4">
    <source>
        <dbReference type="EMBL" id="MDG3016709.1"/>
    </source>
</evidence>
<dbReference type="Proteomes" id="UP001152755">
    <property type="component" value="Unassembled WGS sequence"/>
</dbReference>
<dbReference type="InterPro" id="IPR010273">
    <property type="entry name" value="DUF881"/>
</dbReference>
<keyword evidence="3" id="KW-0812">Transmembrane</keyword>
<reference evidence="4" key="1">
    <citation type="submission" date="2022-08" db="EMBL/GenBank/DDBJ databases">
        <title>Genome analysis of Corynebacteriales strain.</title>
        <authorList>
            <person name="Lee S.D."/>
        </authorList>
    </citation>
    <scope>NUCLEOTIDE SEQUENCE</scope>
    <source>
        <strain evidence="4">D3-21</strain>
    </source>
</reference>
<name>A0A9X4M4J0_9ACTN</name>
<dbReference type="Gene3D" id="3.30.70.1880">
    <property type="entry name" value="Protein of unknown function DUF881"/>
    <property type="match status" value="1"/>
</dbReference>
<evidence type="ECO:0000256" key="3">
    <source>
        <dbReference type="SAM" id="Phobius"/>
    </source>
</evidence>
<accession>A0A9X4M4J0</accession>
<proteinExistence type="inferred from homology"/>
<keyword evidence="2" id="KW-0175">Coiled coil</keyword>
<organism evidence="4 5">
    <name type="scientific">Speluncibacter jeojiensis</name>
    <dbReference type="NCBI Taxonomy" id="2710754"/>
    <lineage>
        <taxon>Bacteria</taxon>
        <taxon>Bacillati</taxon>
        <taxon>Actinomycetota</taxon>
        <taxon>Actinomycetes</taxon>
        <taxon>Mycobacteriales</taxon>
        <taxon>Speluncibacteraceae</taxon>
        <taxon>Speluncibacter</taxon>
    </lineage>
</organism>
<protein>
    <submittedName>
        <fullName evidence="4">DUF881 domain-containing protein</fullName>
    </submittedName>
</protein>
<dbReference type="Pfam" id="PF05949">
    <property type="entry name" value="DUF881"/>
    <property type="match status" value="1"/>
</dbReference>
<gene>
    <name evidence="4" type="ORF">NVS88_19340</name>
</gene>
<sequence length="253" mass="25732">MDAPEDPHGRHELPPAPQRGIHHRWLAATLVAVLCGLLGLAIVTQVRDTGSGDALDSARPADLLAVLDTLHQREASLRQEIASLEQSLATMQASGTNSGAALTEARARLAALQIQVGTVPARGPGVTLTVEDAHGGVGPDVLLDQLQELRAAGAEAVQMSGGPGSGAPVRIGVDSFITGRAGDIRVDGVALTAPYRVIAIGDPPTLAAALNIPGGVVDAVTRVGGVLTIAQSPQVDVAALREAKAPQYARPGG</sequence>
<dbReference type="RefSeq" id="WP_332520643.1">
    <property type="nucleotide sequence ID" value="NZ_JANRHA010000016.1"/>
</dbReference>
<evidence type="ECO:0000256" key="1">
    <source>
        <dbReference type="ARBA" id="ARBA00009108"/>
    </source>
</evidence>
<dbReference type="EMBL" id="JANRHA010000016">
    <property type="protein sequence ID" value="MDG3016709.1"/>
    <property type="molecule type" value="Genomic_DNA"/>
</dbReference>
<comment type="caution">
    <text evidence="4">The sequence shown here is derived from an EMBL/GenBank/DDBJ whole genome shotgun (WGS) entry which is preliminary data.</text>
</comment>
<keyword evidence="3" id="KW-0472">Membrane</keyword>
<dbReference type="AlphaFoldDB" id="A0A9X4M4J0"/>
<keyword evidence="5" id="KW-1185">Reference proteome</keyword>
<dbReference type="GO" id="GO:0005886">
    <property type="term" value="C:plasma membrane"/>
    <property type="evidence" value="ECO:0007669"/>
    <property type="project" value="TreeGrafter"/>
</dbReference>
<dbReference type="PANTHER" id="PTHR37313:SF2">
    <property type="entry name" value="UPF0749 PROTEIN YLXX"/>
    <property type="match status" value="1"/>
</dbReference>
<comment type="similarity">
    <text evidence="1">Belongs to the UPF0749 family.</text>
</comment>
<dbReference type="PANTHER" id="PTHR37313">
    <property type="entry name" value="UPF0749 PROTEIN RV1825"/>
    <property type="match status" value="1"/>
</dbReference>